<organism evidence="1 2">
    <name type="scientific">Candidatus Yanofskybacteria bacterium RIFCSPLOWO2_01_FULL_44_22</name>
    <dbReference type="NCBI Taxonomy" id="1802697"/>
    <lineage>
        <taxon>Bacteria</taxon>
        <taxon>Candidatus Yanofskyibacteriota</taxon>
    </lineage>
</organism>
<sequence length="61" mass="6697">MEDTKCKSCGRPGKGYKCPDCDSVSEKHDPEHECGGDRCMPKCSGCEDAEENCICPPQEDK</sequence>
<name>A0A1F8GKL4_9BACT</name>
<accession>A0A1F8GKL4</accession>
<dbReference type="AlphaFoldDB" id="A0A1F8GKL4"/>
<reference evidence="1 2" key="1">
    <citation type="journal article" date="2016" name="Nat. Commun.">
        <title>Thousands of microbial genomes shed light on interconnected biogeochemical processes in an aquifer system.</title>
        <authorList>
            <person name="Anantharaman K."/>
            <person name="Brown C.T."/>
            <person name="Hug L.A."/>
            <person name="Sharon I."/>
            <person name="Castelle C.J."/>
            <person name="Probst A.J."/>
            <person name="Thomas B.C."/>
            <person name="Singh A."/>
            <person name="Wilkins M.J."/>
            <person name="Karaoz U."/>
            <person name="Brodie E.L."/>
            <person name="Williams K.H."/>
            <person name="Hubbard S.S."/>
            <person name="Banfield J.F."/>
        </authorList>
    </citation>
    <scope>NUCLEOTIDE SEQUENCE [LARGE SCALE GENOMIC DNA]</scope>
</reference>
<evidence type="ECO:0000313" key="2">
    <source>
        <dbReference type="Proteomes" id="UP000178256"/>
    </source>
</evidence>
<gene>
    <name evidence="1" type="ORF">A2925_02425</name>
</gene>
<dbReference type="Proteomes" id="UP000178256">
    <property type="component" value="Unassembled WGS sequence"/>
</dbReference>
<evidence type="ECO:0000313" key="1">
    <source>
        <dbReference type="EMBL" id="OGN25873.1"/>
    </source>
</evidence>
<proteinExistence type="predicted"/>
<comment type="caution">
    <text evidence="1">The sequence shown here is derived from an EMBL/GenBank/DDBJ whole genome shotgun (WGS) entry which is preliminary data.</text>
</comment>
<dbReference type="EMBL" id="MGKL01000012">
    <property type="protein sequence ID" value="OGN25873.1"/>
    <property type="molecule type" value="Genomic_DNA"/>
</dbReference>
<protein>
    <submittedName>
        <fullName evidence="1">Uncharacterized protein</fullName>
    </submittedName>
</protein>
<dbReference type="STRING" id="1802697.A2925_02425"/>